<reference evidence="2" key="1">
    <citation type="submission" date="2021-04" db="EMBL/GenBank/DDBJ databases">
        <authorList>
            <person name="Tunstrom K."/>
        </authorList>
    </citation>
    <scope>NUCLEOTIDE SEQUENCE</scope>
</reference>
<dbReference type="InterPro" id="IPR021896">
    <property type="entry name" value="THAP9-like_HTH"/>
</dbReference>
<protein>
    <submittedName>
        <fullName evidence="2">(apollo) hypothetical protein</fullName>
    </submittedName>
</protein>
<evidence type="ECO:0000259" key="1">
    <source>
        <dbReference type="Pfam" id="PF12017"/>
    </source>
</evidence>
<comment type="caution">
    <text evidence="2">The sequence shown here is derived from an EMBL/GenBank/DDBJ whole genome shotgun (WGS) entry which is preliminary data.</text>
</comment>
<accession>A0A8S3XNR4</accession>
<gene>
    <name evidence="2" type="ORF">PAPOLLO_LOCUS20154</name>
</gene>
<sequence>MRQFDMITLSVSLKMSHSGTVSIKEFKAPCMRHNGDCAHDTVRQWDVANSRCRRTPIKIVIGGGANKLTTNCKCFIKKMRKMAIKENKSQKSFLQRLDAAKTPSCSQLFNKNFNKMSQQAQDFLLMQLNVANRKKKAMRYTTNEKHLALTLMNESPKGYRLLQKIFNLPNKRTLNRLAEKKIFNVGLNDNIFEY</sequence>
<dbReference type="Pfam" id="PF12017">
    <property type="entry name" value="Tnp_P_element"/>
    <property type="match status" value="1"/>
</dbReference>
<dbReference type="AlphaFoldDB" id="A0A8S3XNR4"/>
<keyword evidence="3" id="KW-1185">Reference proteome</keyword>
<evidence type="ECO:0000313" key="2">
    <source>
        <dbReference type="EMBL" id="CAG5033605.1"/>
    </source>
</evidence>
<dbReference type="EMBL" id="CAJQZP010001257">
    <property type="protein sequence ID" value="CAG5033605.1"/>
    <property type="molecule type" value="Genomic_DNA"/>
</dbReference>
<organism evidence="2 3">
    <name type="scientific">Parnassius apollo</name>
    <name type="common">Apollo butterfly</name>
    <name type="synonym">Papilio apollo</name>
    <dbReference type="NCBI Taxonomy" id="110799"/>
    <lineage>
        <taxon>Eukaryota</taxon>
        <taxon>Metazoa</taxon>
        <taxon>Ecdysozoa</taxon>
        <taxon>Arthropoda</taxon>
        <taxon>Hexapoda</taxon>
        <taxon>Insecta</taxon>
        <taxon>Pterygota</taxon>
        <taxon>Neoptera</taxon>
        <taxon>Endopterygota</taxon>
        <taxon>Lepidoptera</taxon>
        <taxon>Glossata</taxon>
        <taxon>Ditrysia</taxon>
        <taxon>Papilionoidea</taxon>
        <taxon>Papilionidae</taxon>
        <taxon>Parnassiinae</taxon>
        <taxon>Parnassini</taxon>
        <taxon>Parnassius</taxon>
        <taxon>Parnassius</taxon>
    </lineage>
</organism>
<feature type="domain" description="THAP9-like helix-turn-helix" evidence="1">
    <location>
        <begin position="111"/>
        <end position="175"/>
    </location>
</feature>
<dbReference type="Proteomes" id="UP000691718">
    <property type="component" value="Unassembled WGS sequence"/>
</dbReference>
<dbReference type="OrthoDB" id="7107965at2759"/>
<name>A0A8S3XNR4_PARAO</name>
<evidence type="ECO:0000313" key="3">
    <source>
        <dbReference type="Proteomes" id="UP000691718"/>
    </source>
</evidence>
<proteinExistence type="predicted"/>